<evidence type="ECO:0000313" key="1">
    <source>
        <dbReference type="EMBL" id="BCB26803.1"/>
    </source>
</evidence>
<name>A0A6F8VAD4_9PROT</name>
<gene>
    <name evidence="1" type="ORF">SKTS_16890</name>
</gene>
<dbReference type="AlphaFoldDB" id="A0A6F8VAD4"/>
<accession>A0A6F8VAD4</accession>
<dbReference type="RefSeq" id="WP_173063250.1">
    <property type="nucleotide sequence ID" value="NZ_AP022853.1"/>
</dbReference>
<dbReference type="Proteomes" id="UP000502260">
    <property type="component" value="Chromosome"/>
</dbReference>
<dbReference type="PANTHER" id="PTHR41729">
    <property type="entry name" value="GLUTAMYL-TRNA SYNTHETASE"/>
    <property type="match status" value="1"/>
</dbReference>
<dbReference type="InterPro" id="IPR025255">
    <property type="entry name" value="DUF4202"/>
</dbReference>
<keyword evidence="2" id="KW-1185">Reference proteome</keyword>
<evidence type="ECO:0000313" key="2">
    <source>
        <dbReference type="Proteomes" id="UP000502260"/>
    </source>
</evidence>
<dbReference type="PANTHER" id="PTHR41729:SF1">
    <property type="entry name" value="GLUTAMYL-TRNA SYNTHETASE"/>
    <property type="match status" value="1"/>
</dbReference>
<evidence type="ECO:0008006" key="3">
    <source>
        <dbReference type="Google" id="ProtNLM"/>
    </source>
</evidence>
<reference evidence="2" key="1">
    <citation type="submission" date="2020-03" db="EMBL/GenBank/DDBJ databases">
        <title>Complete genome sequence of sulfur-oxidizing bacterium skT11.</title>
        <authorList>
            <person name="Kanda M."/>
            <person name="Kojima H."/>
            <person name="Fukui M."/>
        </authorList>
    </citation>
    <scope>NUCLEOTIDE SEQUENCE [LARGE SCALE GENOMIC DNA]</scope>
    <source>
        <strain evidence="2">skT11</strain>
    </source>
</reference>
<dbReference type="EMBL" id="AP022853">
    <property type="protein sequence ID" value="BCB26803.1"/>
    <property type="molecule type" value="Genomic_DNA"/>
</dbReference>
<proteinExistence type="predicted"/>
<protein>
    <recommendedName>
        <fullName evidence="3">DUF4202 domain-containing protein</fullName>
    </recommendedName>
</protein>
<organism evidence="1 2">
    <name type="scientific">Sulfurimicrobium lacus</name>
    <dbReference type="NCBI Taxonomy" id="2715678"/>
    <lineage>
        <taxon>Bacteria</taxon>
        <taxon>Pseudomonadati</taxon>
        <taxon>Pseudomonadota</taxon>
        <taxon>Betaproteobacteria</taxon>
        <taxon>Nitrosomonadales</taxon>
        <taxon>Sulfuricellaceae</taxon>
        <taxon>Sulfurimicrobium</taxon>
    </lineage>
</organism>
<dbReference type="KEGG" id="slac:SKTS_16890"/>
<sequence>MISDKSRFDQAIAKFDAANAQDPNKEVFDGKEYPKELLYAQRMSAMQQRFAPDASEALQLAVRAQHICRWKIPRDTYPMDKAGYMQWRTFLYKYHGETAGEIMREVGYDEEIISKVKSLLRKEKLKLNPETQALEDIIDLTFLQHYLEAFVTKYSHYEEEKLLDILRKTWKKMSEQGHEAALKLDYTPEMLAVVKKALGVA</sequence>
<dbReference type="Pfam" id="PF13875">
    <property type="entry name" value="DUF4202"/>
    <property type="match status" value="1"/>
</dbReference>